<dbReference type="GO" id="GO:0004843">
    <property type="term" value="F:cysteine-type deubiquitinase activity"/>
    <property type="evidence" value="ECO:0007669"/>
    <property type="project" value="UniProtKB-EC"/>
</dbReference>
<keyword evidence="5 7" id="KW-0788">Thiol protease</keyword>
<dbReference type="Pfam" id="PF01088">
    <property type="entry name" value="Peptidase_C12"/>
    <property type="match status" value="1"/>
</dbReference>
<proteinExistence type="inferred from homology"/>
<dbReference type="OrthoDB" id="427186at2759"/>
<reference evidence="9" key="2">
    <citation type="submission" date="2021-02" db="EMBL/GenBank/DDBJ databases">
        <title>Aspergillus puulaauensis MK2 genome sequence.</title>
        <authorList>
            <person name="Futagami T."/>
            <person name="Mori K."/>
            <person name="Kadooka C."/>
            <person name="Tanaka T."/>
        </authorList>
    </citation>
    <scope>NUCLEOTIDE SEQUENCE</scope>
    <source>
        <strain evidence="9">MK2</strain>
    </source>
</reference>
<dbReference type="EMBL" id="AP024448">
    <property type="protein sequence ID" value="BCS28299.1"/>
    <property type="molecule type" value="Genomic_DNA"/>
</dbReference>
<accession>A0A7R8AQI4</accession>
<evidence type="ECO:0000256" key="6">
    <source>
        <dbReference type="PROSITE-ProRule" id="PRU01393"/>
    </source>
</evidence>
<dbReference type="Gene3D" id="3.40.532.10">
    <property type="entry name" value="Peptidase C12, ubiquitin carboxyl-terminal hydrolase"/>
    <property type="match status" value="1"/>
</dbReference>
<comment type="similarity">
    <text evidence="6 7">Belongs to the peptidase C12 family.</text>
</comment>
<comment type="caution">
    <text evidence="6">Lacks conserved residue(s) required for the propagation of feature annotation.</text>
</comment>
<name>A0A7R8AQI4_9EURO</name>
<keyword evidence="10" id="KW-1185">Reference proteome</keyword>
<dbReference type="InterPro" id="IPR038765">
    <property type="entry name" value="Papain-like_cys_pep_sf"/>
</dbReference>
<keyword evidence="2 7" id="KW-0645">Protease</keyword>
<sequence>MTSPRIFTVLENNPAVMTDLGHRLGLSKDLEFYDIYSLDDPDLLSFIPRPVHALLAIIPLTDAWAKARKEEDDQIEWYEGSGADPVLWFRQTIIHGCGLIGLIHCACNGVPAERITPGSELDRLLQQASPLKMDERAKLLEDSDTIYQASQAAAVNGDTVPPTLDASTKMGQHFVAFVKGRDGHLWELEGSRKRPLDRGVLAQDEDLLSEKALDLGLKRLIEVQSSSEADLRFSCIALAPSSE</sequence>
<evidence type="ECO:0000256" key="2">
    <source>
        <dbReference type="ARBA" id="ARBA00022670"/>
    </source>
</evidence>
<keyword evidence="4 7" id="KW-0378">Hydrolase</keyword>
<comment type="catalytic activity">
    <reaction evidence="1 7">
        <text>Thiol-dependent hydrolysis of ester, thioester, amide, peptide and isopeptide bonds formed by the C-terminal Gly of ubiquitin (a 76-residue protein attached to proteins as an intracellular targeting signal).</text>
        <dbReference type="EC" id="3.4.19.12"/>
    </reaction>
</comment>
<evidence type="ECO:0000256" key="7">
    <source>
        <dbReference type="RuleBase" id="RU361215"/>
    </source>
</evidence>
<dbReference type="PANTHER" id="PTHR10589">
    <property type="entry name" value="UBIQUITIN CARBOXYL-TERMINAL HYDROLASE"/>
    <property type="match status" value="1"/>
</dbReference>
<evidence type="ECO:0000256" key="1">
    <source>
        <dbReference type="ARBA" id="ARBA00000707"/>
    </source>
</evidence>
<dbReference type="AlphaFoldDB" id="A0A7R8AQI4"/>
<dbReference type="SUPFAM" id="SSF54001">
    <property type="entry name" value="Cysteine proteinases"/>
    <property type="match status" value="1"/>
</dbReference>
<organism evidence="9 10">
    <name type="scientific">Aspergillus puulaauensis</name>
    <dbReference type="NCBI Taxonomy" id="1220207"/>
    <lineage>
        <taxon>Eukaryota</taxon>
        <taxon>Fungi</taxon>
        <taxon>Dikarya</taxon>
        <taxon>Ascomycota</taxon>
        <taxon>Pezizomycotina</taxon>
        <taxon>Eurotiomycetes</taxon>
        <taxon>Eurotiomycetidae</taxon>
        <taxon>Eurotiales</taxon>
        <taxon>Aspergillaceae</taxon>
        <taxon>Aspergillus</taxon>
    </lineage>
</organism>
<dbReference type="GO" id="GO:0006511">
    <property type="term" value="P:ubiquitin-dependent protein catabolic process"/>
    <property type="evidence" value="ECO:0007669"/>
    <property type="project" value="UniProtKB-UniRule"/>
</dbReference>
<dbReference type="PANTHER" id="PTHR10589:SF41">
    <property type="entry name" value="UBIQUITIN CARBOXYL-TERMINAL HYDROLASE"/>
    <property type="match status" value="1"/>
</dbReference>
<dbReference type="Proteomes" id="UP000654913">
    <property type="component" value="Chromosome 6"/>
</dbReference>
<dbReference type="PROSITE" id="PS52048">
    <property type="entry name" value="UCH_DOMAIN"/>
    <property type="match status" value="1"/>
</dbReference>
<evidence type="ECO:0000313" key="9">
    <source>
        <dbReference type="EMBL" id="BCS28299.1"/>
    </source>
</evidence>
<feature type="domain" description="UCH catalytic" evidence="8">
    <location>
        <begin position="6"/>
        <end position="240"/>
    </location>
</feature>
<evidence type="ECO:0000256" key="5">
    <source>
        <dbReference type="ARBA" id="ARBA00022807"/>
    </source>
</evidence>
<dbReference type="KEGG" id="apuu:APUU_61347A"/>
<dbReference type="InterPro" id="IPR036959">
    <property type="entry name" value="Peptidase_C12_UCH_sf"/>
</dbReference>
<protein>
    <recommendedName>
        <fullName evidence="7">Ubiquitin carboxyl-terminal hydrolase</fullName>
        <ecNumber evidence="7">3.4.19.12</ecNumber>
    </recommendedName>
</protein>
<evidence type="ECO:0000256" key="3">
    <source>
        <dbReference type="ARBA" id="ARBA00022786"/>
    </source>
</evidence>
<dbReference type="GO" id="GO:0005737">
    <property type="term" value="C:cytoplasm"/>
    <property type="evidence" value="ECO:0007669"/>
    <property type="project" value="TreeGrafter"/>
</dbReference>
<dbReference type="RefSeq" id="XP_041560485.1">
    <property type="nucleotide sequence ID" value="XM_041694679.1"/>
</dbReference>
<reference evidence="9" key="1">
    <citation type="submission" date="2021-01" db="EMBL/GenBank/DDBJ databases">
        <authorList>
            <consortium name="Aspergillus puulaauensis MK2 genome sequencing consortium"/>
            <person name="Kazuki M."/>
            <person name="Futagami T."/>
        </authorList>
    </citation>
    <scope>NUCLEOTIDE SEQUENCE</scope>
    <source>
        <strain evidence="9">MK2</strain>
    </source>
</reference>
<dbReference type="CDD" id="cd09616">
    <property type="entry name" value="Peptidase_C12_UCH_L1_L3"/>
    <property type="match status" value="1"/>
</dbReference>
<dbReference type="GeneID" id="64978296"/>
<dbReference type="GO" id="GO:0016579">
    <property type="term" value="P:protein deubiquitination"/>
    <property type="evidence" value="ECO:0007669"/>
    <property type="project" value="TreeGrafter"/>
</dbReference>
<dbReference type="EC" id="3.4.19.12" evidence="7"/>
<gene>
    <name evidence="9" type="ORF">APUU_61347A</name>
</gene>
<dbReference type="FunFam" id="3.40.532.10:FF:000008">
    <property type="entry name" value="Ubiquitin carboxyl-terminal hydrolase"/>
    <property type="match status" value="1"/>
</dbReference>
<evidence type="ECO:0000259" key="8">
    <source>
        <dbReference type="PROSITE" id="PS52048"/>
    </source>
</evidence>
<evidence type="ECO:0000256" key="4">
    <source>
        <dbReference type="ARBA" id="ARBA00022801"/>
    </source>
</evidence>
<dbReference type="InterPro" id="IPR001578">
    <property type="entry name" value="Peptidase_C12_UCH"/>
</dbReference>
<dbReference type="PRINTS" id="PR00707">
    <property type="entry name" value="UBCTHYDRLASE"/>
</dbReference>
<evidence type="ECO:0000313" key="10">
    <source>
        <dbReference type="Proteomes" id="UP000654913"/>
    </source>
</evidence>
<keyword evidence="3 7" id="KW-0833">Ubl conjugation pathway</keyword>